<dbReference type="RefSeq" id="WP_084409417.1">
    <property type="nucleotide sequence ID" value="NZ_FWXR01000004.1"/>
</dbReference>
<gene>
    <name evidence="5" type="ORF">SAMN06297251_104311</name>
</gene>
<dbReference type="PANTHER" id="PTHR43214">
    <property type="entry name" value="TWO-COMPONENT RESPONSE REGULATOR"/>
    <property type="match status" value="1"/>
</dbReference>
<feature type="domain" description="Response regulatory" evidence="4">
    <location>
        <begin position="2"/>
        <end position="123"/>
    </location>
</feature>
<dbReference type="GO" id="GO:0006355">
    <property type="term" value="P:regulation of DNA-templated transcription"/>
    <property type="evidence" value="ECO:0007669"/>
    <property type="project" value="InterPro"/>
</dbReference>
<dbReference type="PROSITE" id="PS50110">
    <property type="entry name" value="RESPONSE_REGULATORY"/>
    <property type="match status" value="1"/>
</dbReference>
<dbReference type="Pfam" id="PF00072">
    <property type="entry name" value="Response_reg"/>
    <property type="match status" value="1"/>
</dbReference>
<dbReference type="InterPro" id="IPR036388">
    <property type="entry name" value="WH-like_DNA-bd_sf"/>
</dbReference>
<evidence type="ECO:0000256" key="1">
    <source>
        <dbReference type="ARBA" id="ARBA00022553"/>
    </source>
</evidence>
<keyword evidence="6" id="KW-1185">Reference proteome</keyword>
<dbReference type="SMART" id="SM00448">
    <property type="entry name" value="REC"/>
    <property type="match status" value="1"/>
</dbReference>
<dbReference type="SUPFAM" id="SSF46894">
    <property type="entry name" value="C-terminal effector domain of the bipartite response regulators"/>
    <property type="match status" value="1"/>
</dbReference>
<evidence type="ECO:0000313" key="5">
    <source>
        <dbReference type="EMBL" id="SMC61835.1"/>
    </source>
</evidence>
<dbReference type="GO" id="GO:0003677">
    <property type="term" value="F:DNA binding"/>
    <property type="evidence" value="ECO:0007669"/>
    <property type="project" value="UniProtKB-KW"/>
</dbReference>
<keyword evidence="1 3" id="KW-0597">Phosphoprotein</keyword>
<feature type="modified residue" description="4-aspartylphosphate" evidence="3">
    <location>
        <position position="54"/>
    </location>
</feature>
<dbReference type="InterPro" id="IPR039420">
    <property type="entry name" value="WalR-like"/>
</dbReference>
<dbReference type="SUPFAM" id="SSF52172">
    <property type="entry name" value="CheY-like"/>
    <property type="match status" value="1"/>
</dbReference>
<dbReference type="STRING" id="937218.SAMN06297251_104311"/>
<evidence type="ECO:0000259" key="4">
    <source>
        <dbReference type="PROSITE" id="PS50110"/>
    </source>
</evidence>
<dbReference type="PANTHER" id="PTHR43214:SF1">
    <property type="entry name" value="TRANSCRIPTIONAL REGULATORY PROTEIN COMA"/>
    <property type="match status" value="1"/>
</dbReference>
<evidence type="ECO:0000313" key="6">
    <source>
        <dbReference type="Proteomes" id="UP000192656"/>
    </source>
</evidence>
<sequence length="243" mass="27209">MKVLLVEDDPFHMGYLEEQVASALPEADEILLAHDGAEGEDLARRASVGAIVMDLQMKSRNGIEAARTIWSERPQTRILFWSNYADEAYLRGITRIVPEDCAYGYVLKTVSNERLHLALRSVLVQGQITIDREMHRIQKRKTEAGSALTDSEYAVLIDLALGLPDKEIARRHSMSLRTVQNRLLSLYDKLEVDGEEEPGLDGGVNKRVRALTRALLTRTLNVEALESAERARLEEIAASRGTV</sequence>
<proteinExistence type="predicted"/>
<accession>A0A1W2AMC0</accession>
<organism evidence="5 6">
    <name type="scientific">Fulvimarina manganoxydans</name>
    <dbReference type="NCBI Taxonomy" id="937218"/>
    <lineage>
        <taxon>Bacteria</taxon>
        <taxon>Pseudomonadati</taxon>
        <taxon>Pseudomonadota</taxon>
        <taxon>Alphaproteobacteria</taxon>
        <taxon>Hyphomicrobiales</taxon>
        <taxon>Aurantimonadaceae</taxon>
        <taxon>Fulvimarina</taxon>
    </lineage>
</organism>
<dbReference type="InterPro" id="IPR058245">
    <property type="entry name" value="NreC/VraR/RcsB-like_REC"/>
</dbReference>
<dbReference type="InterPro" id="IPR011006">
    <property type="entry name" value="CheY-like_superfamily"/>
</dbReference>
<dbReference type="SMART" id="SM00421">
    <property type="entry name" value="HTH_LUXR"/>
    <property type="match status" value="1"/>
</dbReference>
<dbReference type="GO" id="GO:0000160">
    <property type="term" value="P:phosphorelay signal transduction system"/>
    <property type="evidence" value="ECO:0007669"/>
    <property type="project" value="InterPro"/>
</dbReference>
<evidence type="ECO:0000256" key="3">
    <source>
        <dbReference type="PROSITE-ProRule" id="PRU00169"/>
    </source>
</evidence>
<dbReference type="OrthoDB" id="5405146at2"/>
<dbReference type="Gene3D" id="3.40.50.2300">
    <property type="match status" value="1"/>
</dbReference>
<dbReference type="Gene3D" id="1.10.10.10">
    <property type="entry name" value="Winged helix-like DNA-binding domain superfamily/Winged helix DNA-binding domain"/>
    <property type="match status" value="1"/>
</dbReference>
<dbReference type="Proteomes" id="UP000192656">
    <property type="component" value="Unassembled WGS sequence"/>
</dbReference>
<dbReference type="AlphaFoldDB" id="A0A1W2AMC0"/>
<keyword evidence="2" id="KW-0238">DNA-binding</keyword>
<evidence type="ECO:0000256" key="2">
    <source>
        <dbReference type="ARBA" id="ARBA00023125"/>
    </source>
</evidence>
<protein>
    <submittedName>
        <fullName evidence="5">Two component transcriptional regulator, LuxR family</fullName>
    </submittedName>
</protein>
<dbReference type="EMBL" id="FWXR01000004">
    <property type="protein sequence ID" value="SMC61835.1"/>
    <property type="molecule type" value="Genomic_DNA"/>
</dbReference>
<dbReference type="InterPro" id="IPR000792">
    <property type="entry name" value="Tscrpt_reg_LuxR_C"/>
</dbReference>
<reference evidence="5 6" key="1">
    <citation type="submission" date="2017-04" db="EMBL/GenBank/DDBJ databases">
        <authorList>
            <person name="Afonso C.L."/>
            <person name="Miller P.J."/>
            <person name="Scott M.A."/>
            <person name="Spackman E."/>
            <person name="Goraichik I."/>
            <person name="Dimitrov K.M."/>
            <person name="Suarez D.L."/>
            <person name="Swayne D.E."/>
        </authorList>
    </citation>
    <scope>NUCLEOTIDE SEQUENCE [LARGE SCALE GENOMIC DNA]</scope>
    <source>
        <strain evidence="5 6">CGMCC 1.10972</strain>
    </source>
</reference>
<dbReference type="InterPro" id="IPR016032">
    <property type="entry name" value="Sig_transdc_resp-reg_C-effctor"/>
</dbReference>
<dbReference type="InterPro" id="IPR001789">
    <property type="entry name" value="Sig_transdc_resp-reg_receiver"/>
</dbReference>
<dbReference type="CDD" id="cd17535">
    <property type="entry name" value="REC_NarL-like"/>
    <property type="match status" value="1"/>
</dbReference>
<name>A0A1W2AMC0_9HYPH</name>